<accession>A0A5C1ABW0</accession>
<keyword evidence="3" id="KW-1185">Reference proteome</keyword>
<sequence length="77" mass="8260">MTAPTFAEKLSALRAESGLTQQELADKTGVPLATIRRFEAGKNKRSPSWGLVVRLAAGVGVPCRVFSVCWEQGQNDG</sequence>
<gene>
    <name evidence="2" type="ORF">PX52LOC_01526</name>
</gene>
<dbReference type="SMART" id="SM00530">
    <property type="entry name" value="HTH_XRE"/>
    <property type="match status" value="1"/>
</dbReference>
<dbReference type="GO" id="GO:0003677">
    <property type="term" value="F:DNA binding"/>
    <property type="evidence" value="ECO:0007669"/>
    <property type="project" value="InterPro"/>
</dbReference>
<protein>
    <submittedName>
        <fullName evidence="2">XRE family transcriptional regulator</fullName>
    </submittedName>
</protein>
<feature type="domain" description="HTH cro/C1-type" evidence="1">
    <location>
        <begin position="10"/>
        <end position="44"/>
    </location>
</feature>
<dbReference type="InterPro" id="IPR001387">
    <property type="entry name" value="Cro/C1-type_HTH"/>
</dbReference>
<proteinExistence type="predicted"/>
<dbReference type="SUPFAM" id="SSF47413">
    <property type="entry name" value="lambda repressor-like DNA-binding domains"/>
    <property type="match status" value="1"/>
</dbReference>
<name>A0A5C1ABW0_9BACT</name>
<dbReference type="InterPro" id="IPR010982">
    <property type="entry name" value="Lambda_DNA-bd_dom_sf"/>
</dbReference>
<dbReference type="KEGG" id="lrs:PX52LOC_01526"/>
<evidence type="ECO:0000259" key="1">
    <source>
        <dbReference type="PROSITE" id="PS50943"/>
    </source>
</evidence>
<dbReference type="RefSeq" id="WP_149109515.1">
    <property type="nucleotide sequence ID" value="NZ_CP042425.1"/>
</dbReference>
<dbReference type="Gene3D" id="1.10.260.40">
    <property type="entry name" value="lambda repressor-like DNA-binding domains"/>
    <property type="match status" value="1"/>
</dbReference>
<dbReference type="AlphaFoldDB" id="A0A5C1ABW0"/>
<dbReference type="CDD" id="cd00093">
    <property type="entry name" value="HTH_XRE"/>
    <property type="match status" value="1"/>
</dbReference>
<dbReference type="Pfam" id="PF13560">
    <property type="entry name" value="HTH_31"/>
    <property type="match status" value="1"/>
</dbReference>
<evidence type="ECO:0000313" key="2">
    <source>
        <dbReference type="EMBL" id="QEL14634.1"/>
    </source>
</evidence>
<organism evidence="2 3">
    <name type="scientific">Limnoglobus roseus</name>
    <dbReference type="NCBI Taxonomy" id="2598579"/>
    <lineage>
        <taxon>Bacteria</taxon>
        <taxon>Pseudomonadati</taxon>
        <taxon>Planctomycetota</taxon>
        <taxon>Planctomycetia</taxon>
        <taxon>Gemmatales</taxon>
        <taxon>Gemmataceae</taxon>
        <taxon>Limnoglobus</taxon>
    </lineage>
</organism>
<dbReference type="Proteomes" id="UP000324974">
    <property type="component" value="Chromosome"/>
</dbReference>
<dbReference type="PROSITE" id="PS50943">
    <property type="entry name" value="HTH_CROC1"/>
    <property type="match status" value="1"/>
</dbReference>
<dbReference type="EMBL" id="CP042425">
    <property type="protein sequence ID" value="QEL14634.1"/>
    <property type="molecule type" value="Genomic_DNA"/>
</dbReference>
<dbReference type="OrthoDB" id="7428772at2"/>
<reference evidence="3" key="1">
    <citation type="submission" date="2019-08" db="EMBL/GenBank/DDBJ databases">
        <title>Limnoglobus roseus gen. nov., sp. nov., a novel freshwater planctomycete with a giant genome from the family Gemmataceae.</title>
        <authorList>
            <person name="Kulichevskaya I.S."/>
            <person name="Naumoff D.G."/>
            <person name="Miroshnikov K."/>
            <person name="Ivanova A."/>
            <person name="Philippov D.A."/>
            <person name="Hakobyan A."/>
            <person name="Rijpstra I.C."/>
            <person name="Sinninghe Damste J.S."/>
            <person name="Liesack W."/>
            <person name="Dedysh S.N."/>
        </authorList>
    </citation>
    <scope>NUCLEOTIDE SEQUENCE [LARGE SCALE GENOMIC DNA]</scope>
    <source>
        <strain evidence="3">PX52</strain>
    </source>
</reference>
<evidence type="ECO:0000313" key="3">
    <source>
        <dbReference type="Proteomes" id="UP000324974"/>
    </source>
</evidence>